<dbReference type="Pfam" id="PF14555">
    <property type="entry name" value="UBA_4"/>
    <property type="match status" value="1"/>
</dbReference>
<feature type="domain" description="SEP" evidence="3">
    <location>
        <begin position="157"/>
        <end position="229"/>
    </location>
</feature>
<feature type="domain" description="UBX" evidence="2">
    <location>
        <begin position="223"/>
        <end position="272"/>
    </location>
</feature>
<dbReference type="Gene3D" id="3.10.20.90">
    <property type="entry name" value="Phosphatidylinositol 3-kinase Catalytic Subunit, Chain A, domain 1"/>
    <property type="match status" value="1"/>
</dbReference>
<proteinExistence type="predicted"/>
<dbReference type="PANTHER" id="PTHR23333">
    <property type="entry name" value="UBX DOMAIN CONTAINING PROTEIN"/>
    <property type="match status" value="1"/>
</dbReference>
<sequence length="272" mass="29518">GATRERAQFFLQASNGNLQAALDGFYNEDSVQDEESETTPSISPPPPAAKPGPDKHKVASLSDYTSSEGTKDDEGQSFFAGGSEHSGQLISGPPRKKKDLAKDVFDAAKKQGAVPVEDMEKLRENDRKFTGTGFRLGDTEGPSDYVPGIRVTIGKEKVTKKLVFWRNGFTVDDGPLRTGQTPQDRQFLESVSKGITPNLIDASVPPVAASSSTGTSSMVVVDHTKPVTSVQIRLADGQRLVGKFNHTHTVADIRQFITEYPHTILHVHVHVH</sequence>
<dbReference type="InterPro" id="IPR029071">
    <property type="entry name" value="Ubiquitin-like_domsf"/>
</dbReference>
<dbReference type="PANTHER" id="PTHR23333:SF20">
    <property type="entry name" value="NSFL1 COFACTOR P47"/>
    <property type="match status" value="1"/>
</dbReference>
<dbReference type="Pfam" id="PF08059">
    <property type="entry name" value="SEP"/>
    <property type="match status" value="1"/>
</dbReference>
<reference evidence="4" key="1">
    <citation type="submission" date="2017-05" db="UniProtKB">
        <authorList>
            <consortium name="EnsemblMetazoa"/>
        </authorList>
    </citation>
    <scope>IDENTIFICATION</scope>
</reference>
<evidence type="ECO:0008006" key="5">
    <source>
        <dbReference type="Google" id="ProtNLM"/>
    </source>
</evidence>
<dbReference type="SMART" id="SM00553">
    <property type="entry name" value="SEP"/>
    <property type="match status" value="1"/>
</dbReference>
<dbReference type="PROSITE" id="PS51399">
    <property type="entry name" value="SEP"/>
    <property type="match status" value="1"/>
</dbReference>
<dbReference type="GO" id="GO:0043161">
    <property type="term" value="P:proteasome-mediated ubiquitin-dependent protein catabolic process"/>
    <property type="evidence" value="ECO:0007669"/>
    <property type="project" value="TreeGrafter"/>
</dbReference>
<protein>
    <recommendedName>
        <fullName evidence="5">SEP domain-containing protein</fullName>
    </recommendedName>
</protein>
<evidence type="ECO:0000259" key="3">
    <source>
        <dbReference type="PROSITE" id="PS51399"/>
    </source>
</evidence>
<evidence type="ECO:0000259" key="2">
    <source>
        <dbReference type="PROSITE" id="PS50033"/>
    </source>
</evidence>
<dbReference type="Gene3D" id="3.30.420.210">
    <property type="entry name" value="SEP domain"/>
    <property type="match status" value="1"/>
</dbReference>
<dbReference type="Gene3D" id="1.10.8.10">
    <property type="entry name" value="DNA helicase RuvA subunit, C-terminal domain"/>
    <property type="match status" value="1"/>
</dbReference>
<dbReference type="FunCoup" id="A0A1X7U7Z8">
    <property type="interactions" value="1193"/>
</dbReference>
<dbReference type="OrthoDB" id="25887at2759"/>
<dbReference type="InterPro" id="IPR036241">
    <property type="entry name" value="NSFL1C_SEP_dom_sf"/>
</dbReference>
<dbReference type="InParanoid" id="A0A1X7U7Z8"/>
<dbReference type="AlphaFoldDB" id="A0A1X7U7Z8"/>
<dbReference type="PROSITE" id="PS50033">
    <property type="entry name" value="UBX"/>
    <property type="match status" value="1"/>
</dbReference>
<dbReference type="CDD" id="cd14348">
    <property type="entry name" value="UBA_p47"/>
    <property type="match status" value="1"/>
</dbReference>
<dbReference type="GO" id="GO:0043130">
    <property type="term" value="F:ubiquitin binding"/>
    <property type="evidence" value="ECO:0007669"/>
    <property type="project" value="TreeGrafter"/>
</dbReference>
<evidence type="ECO:0000256" key="1">
    <source>
        <dbReference type="SAM" id="MobiDB-lite"/>
    </source>
</evidence>
<dbReference type="SUPFAM" id="SSF102848">
    <property type="entry name" value="NSFL1 (p97 ATPase) cofactor p47, SEP domain"/>
    <property type="match status" value="1"/>
</dbReference>
<organism evidence="4">
    <name type="scientific">Amphimedon queenslandica</name>
    <name type="common">Sponge</name>
    <dbReference type="NCBI Taxonomy" id="400682"/>
    <lineage>
        <taxon>Eukaryota</taxon>
        <taxon>Metazoa</taxon>
        <taxon>Porifera</taxon>
        <taxon>Demospongiae</taxon>
        <taxon>Heteroscleromorpha</taxon>
        <taxon>Haplosclerida</taxon>
        <taxon>Niphatidae</taxon>
        <taxon>Amphimedon</taxon>
    </lineage>
</organism>
<name>A0A1X7U7Z8_AMPQE</name>
<dbReference type="SUPFAM" id="SSF54236">
    <property type="entry name" value="Ubiquitin-like"/>
    <property type="match status" value="1"/>
</dbReference>
<dbReference type="InterPro" id="IPR001012">
    <property type="entry name" value="UBX_dom"/>
</dbReference>
<accession>A0A1X7U7Z8</accession>
<dbReference type="InterPro" id="IPR012989">
    <property type="entry name" value="SEP_domain"/>
</dbReference>
<dbReference type="EnsemblMetazoa" id="Aqu2.1.23576_001">
    <property type="protein sequence ID" value="Aqu2.1.23576_001"/>
    <property type="gene ID" value="Aqu2.1.23576"/>
</dbReference>
<evidence type="ECO:0000313" key="4">
    <source>
        <dbReference type="EnsemblMetazoa" id="Aqu2.1.23576_001"/>
    </source>
</evidence>
<feature type="region of interest" description="Disordered" evidence="1">
    <location>
        <begin position="24"/>
        <end position="96"/>
    </location>
</feature>
<dbReference type="Pfam" id="PF00789">
    <property type="entry name" value="UBX"/>
    <property type="match status" value="1"/>
</dbReference>
<dbReference type="STRING" id="400682.A0A1X7U7Z8"/>